<feature type="region of interest" description="Disordered" evidence="1">
    <location>
        <begin position="81"/>
        <end position="111"/>
    </location>
</feature>
<dbReference type="AlphaFoldDB" id="F0WJ41"/>
<accession>F0WJ41</accession>
<sequence>MEGEGRKSVKGKHRKPKQFKNDGHSFELKLAVVKSLDTATMNETIELFFLALPGAKRQTKRRNIGRWRHQRAKIECMAAKQRTKNNKRERQEGTVTSLSVESERKEGTVTSLSVKSEREIAACINERCKDGISVS</sequence>
<organism evidence="2">
    <name type="scientific">Albugo laibachii Nc14</name>
    <dbReference type="NCBI Taxonomy" id="890382"/>
    <lineage>
        <taxon>Eukaryota</taxon>
        <taxon>Sar</taxon>
        <taxon>Stramenopiles</taxon>
        <taxon>Oomycota</taxon>
        <taxon>Peronosporomycetes</taxon>
        <taxon>Albuginales</taxon>
        <taxon>Albuginaceae</taxon>
        <taxon>Albugo</taxon>
    </lineage>
</organism>
<feature type="compositionally biased region" description="Basic residues" evidence="1">
    <location>
        <begin position="8"/>
        <end position="18"/>
    </location>
</feature>
<reference evidence="2" key="1">
    <citation type="journal article" date="2011" name="PLoS Biol.">
        <title>Gene gain and loss during evolution of obligate parasitism in the white rust pathogen of Arabidopsis thaliana.</title>
        <authorList>
            <person name="Kemen E."/>
            <person name="Gardiner A."/>
            <person name="Schultz-Larsen T."/>
            <person name="Kemen A.C."/>
            <person name="Balmuth A.L."/>
            <person name="Robert-Seilaniantz A."/>
            <person name="Bailey K."/>
            <person name="Holub E."/>
            <person name="Studholme D.J."/>
            <person name="Maclean D."/>
            <person name="Jones J.D."/>
        </authorList>
    </citation>
    <scope>NUCLEOTIDE SEQUENCE</scope>
</reference>
<gene>
    <name evidence="2" type="primary">AlNc14C118G6572</name>
    <name evidence="2" type="ORF">ALNC14_074300</name>
</gene>
<proteinExistence type="predicted"/>
<evidence type="ECO:0000313" key="2">
    <source>
        <dbReference type="EMBL" id="CCA21287.1"/>
    </source>
</evidence>
<name>F0WJ41_9STRA</name>
<feature type="region of interest" description="Disordered" evidence="1">
    <location>
        <begin position="1"/>
        <end position="21"/>
    </location>
</feature>
<dbReference type="EMBL" id="FR824163">
    <property type="protein sequence ID" value="CCA21287.1"/>
    <property type="molecule type" value="Genomic_DNA"/>
</dbReference>
<evidence type="ECO:0000256" key="1">
    <source>
        <dbReference type="SAM" id="MobiDB-lite"/>
    </source>
</evidence>
<dbReference type="HOGENOM" id="CLU_1889626_0_0_1"/>
<reference evidence="2" key="2">
    <citation type="submission" date="2011-02" db="EMBL/GenBank/DDBJ databases">
        <authorList>
            <person name="MacLean D."/>
        </authorList>
    </citation>
    <scope>NUCLEOTIDE SEQUENCE</scope>
</reference>
<protein>
    <submittedName>
        <fullName evidence="2">AlNc14C118G6572 protein</fullName>
    </submittedName>
</protein>